<keyword evidence="5" id="KW-0812">Transmembrane</keyword>
<name>F3KWB1_9BURK</name>
<organism evidence="11 12">
    <name type="scientific">Hylemonella gracilis ATCC 19624</name>
    <dbReference type="NCBI Taxonomy" id="887062"/>
    <lineage>
        <taxon>Bacteria</taxon>
        <taxon>Pseudomonadati</taxon>
        <taxon>Pseudomonadota</taxon>
        <taxon>Betaproteobacteria</taxon>
        <taxon>Burkholderiales</taxon>
        <taxon>Comamonadaceae</taxon>
        <taxon>Hylemonella</taxon>
    </lineage>
</organism>
<reference evidence="11 12" key="1">
    <citation type="journal article" date="2011" name="EMBO J.">
        <title>Structural diversity of bacterial flagellar motors.</title>
        <authorList>
            <person name="Chen S."/>
            <person name="Beeby M."/>
            <person name="Murphy G.E."/>
            <person name="Leadbetter J.R."/>
            <person name="Hendrixson D.R."/>
            <person name="Briegel A."/>
            <person name="Li Z."/>
            <person name="Shi J."/>
            <person name="Tocheva E.I."/>
            <person name="Muller A."/>
            <person name="Dobro M.J."/>
            <person name="Jensen G.J."/>
        </authorList>
    </citation>
    <scope>NUCLEOTIDE SEQUENCE [LARGE SCALE GENOMIC DNA]</scope>
    <source>
        <strain evidence="11 12">ATCC 19624</strain>
    </source>
</reference>
<comment type="subcellular location">
    <subcellularLocation>
        <location evidence="1">Cell inner membrane</location>
    </subcellularLocation>
</comment>
<dbReference type="Proteomes" id="UP000016368">
    <property type="component" value="Unassembled WGS sequence"/>
</dbReference>
<protein>
    <recommendedName>
        <fullName evidence="10">Type II secretion system protein GspC N-terminal domain-containing protein</fullName>
    </recommendedName>
</protein>
<keyword evidence="8" id="KW-0472">Membrane</keyword>
<evidence type="ECO:0000256" key="2">
    <source>
        <dbReference type="ARBA" id="ARBA00022448"/>
    </source>
</evidence>
<evidence type="ECO:0000256" key="7">
    <source>
        <dbReference type="ARBA" id="ARBA00022989"/>
    </source>
</evidence>
<feature type="domain" description="Type II secretion system protein GspC N-terminal" evidence="10">
    <location>
        <begin position="9"/>
        <end position="88"/>
    </location>
</feature>
<keyword evidence="12" id="KW-1185">Reference proteome</keyword>
<dbReference type="AlphaFoldDB" id="F3KWB1"/>
<evidence type="ECO:0000313" key="12">
    <source>
        <dbReference type="Proteomes" id="UP000016368"/>
    </source>
</evidence>
<accession>F3KWB1</accession>
<evidence type="ECO:0000256" key="6">
    <source>
        <dbReference type="ARBA" id="ARBA00022927"/>
    </source>
</evidence>
<dbReference type="GO" id="GO:0015031">
    <property type="term" value="P:protein transport"/>
    <property type="evidence" value="ECO:0007669"/>
    <property type="project" value="UniProtKB-KW"/>
</dbReference>
<evidence type="ECO:0000256" key="3">
    <source>
        <dbReference type="ARBA" id="ARBA00022475"/>
    </source>
</evidence>
<sequence length="167" mass="17199">MEIDGQVAATEDAFSDAQAVARALGSPSTVTVSDVTTARYKLLGVAAGAQGVALIAIDDQPGRPYRLNATLPDGARIVALGRDSASVRLNDGQTMILRVSELMSGASAAAASVPPVMTGSEQAQLPVEALAEPQGGRERNSDDGSVRLKRGKEAANSAADVILERRD</sequence>
<proteinExistence type="predicted"/>
<keyword evidence="3" id="KW-1003">Cell membrane</keyword>
<evidence type="ECO:0000313" key="11">
    <source>
        <dbReference type="EMBL" id="EGI75910.1"/>
    </source>
</evidence>
<keyword evidence="7" id="KW-1133">Transmembrane helix</keyword>
<evidence type="ECO:0000256" key="5">
    <source>
        <dbReference type="ARBA" id="ARBA00022692"/>
    </source>
</evidence>
<dbReference type="GO" id="GO:0005886">
    <property type="term" value="C:plasma membrane"/>
    <property type="evidence" value="ECO:0007669"/>
    <property type="project" value="UniProtKB-SubCell"/>
</dbReference>
<evidence type="ECO:0000256" key="1">
    <source>
        <dbReference type="ARBA" id="ARBA00004533"/>
    </source>
</evidence>
<comment type="caution">
    <text evidence="11">The sequence shown here is derived from an EMBL/GenBank/DDBJ whole genome shotgun (WGS) entry which is preliminary data.</text>
</comment>
<dbReference type="Pfam" id="PF11356">
    <property type="entry name" value="T2SSC"/>
    <property type="match status" value="1"/>
</dbReference>
<feature type="region of interest" description="Disordered" evidence="9">
    <location>
        <begin position="129"/>
        <end position="152"/>
    </location>
</feature>
<dbReference type="EMBL" id="AEGR01000087">
    <property type="protein sequence ID" value="EGI75910.1"/>
    <property type="molecule type" value="Genomic_DNA"/>
</dbReference>
<keyword evidence="6" id="KW-0653">Protein transport</keyword>
<evidence type="ECO:0000256" key="9">
    <source>
        <dbReference type="SAM" id="MobiDB-lite"/>
    </source>
</evidence>
<feature type="compositionally biased region" description="Basic and acidic residues" evidence="9">
    <location>
        <begin position="135"/>
        <end position="146"/>
    </location>
</feature>
<keyword evidence="4" id="KW-0997">Cell inner membrane</keyword>
<evidence type="ECO:0000256" key="8">
    <source>
        <dbReference type="ARBA" id="ARBA00023136"/>
    </source>
</evidence>
<evidence type="ECO:0000259" key="10">
    <source>
        <dbReference type="Pfam" id="PF11356"/>
    </source>
</evidence>
<keyword evidence="2" id="KW-0813">Transport</keyword>
<dbReference type="InterPro" id="IPR024961">
    <property type="entry name" value="T2SS_GspC_N"/>
</dbReference>
<evidence type="ECO:0000256" key="4">
    <source>
        <dbReference type="ARBA" id="ARBA00022519"/>
    </source>
</evidence>
<gene>
    <name evidence="11" type="ORF">HGR_13744</name>
</gene>